<gene>
    <name evidence="3" type="ORF">Scaly_1176000</name>
</gene>
<accession>A0AAW2Q3B3</accession>
<dbReference type="InterPro" id="IPR029472">
    <property type="entry name" value="Copia-like_N"/>
</dbReference>
<evidence type="ECO:0000259" key="2">
    <source>
        <dbReference type="Pfam" id="PF14244"/>
    </source>
</evidence>
<organism evidence="3">
    <name type="scientific">Sesamum calycinum</name>
    <dbReference type="NCBI Taxonomy" id="2727403"/>
    <lineage>
        <taxon>Eukaryota</taxon>
        <taxon>Viridiplantae</taxon>
        <taxon>Streptophyta</taxon>
        <taxon>Embryophyta</taxon>
        <taxon>Tracheophyta</taxon>
        <taxon>Spermatophyta</taxon>
        <taxon>Magnoliopsida</taxon>
        <taxon>eudicotyledons</taxon>
        <taxon>Gunneridae</taxon>
        <taxon>Pentapetalae</taxon>
        <taxon>asterids</taxon>
        <taxon>lamiids</taxon>
        <taxon>Lamiales</taxon>
        <taxon>Pedaliaceae</taxon>
        <taxon>Sesamum</taxon>
    </lineage>
</organism>
<evidence type="ECO:0000313" key="3">
    <source>
        <dbReference type="EMBL" id="KAL0362208.1"/>
    </source>
</evidence>
<dbReference type="PANTHER" id="PTHR37610:SF40">
    <property type="entry name" value="OS01G0909600 PROTEIN"/>
    <property type="match status" value="1"/>
</dbReference>
<reference evidence="3" key="1">
    <citation type="submission" date="2020-06" db="EMBL/GenBank/DDBJ databases">
        <authorList>
            <person name="Li T."/>
            <person name="Hu X."/>
            <person name="Zhang T."/>
            <person name="Song X."/>
            <person name="Zhang H."/>
            <person name="Dai N."/>
            <person name="Sheng W."/>
            <person name="Hou X."/>
            <person name="Wei L."/>
        </authorList>
    </citation>
    <scope>NUCLEOTIDE SEQUENCE</scope>
    <source>
        <strain evidence="3">KEN8</strain>
        <tissue evidence="3">Leaf</tissue>
    </source>
</reference>
<dbReference type="PANTHER" id="PTHR37610">
    <property type="entry name" value="CCHC-TYPE DOMAIN-CONTAINING PROTEIN"/>
    <property type="match status" value="1"/>
</dbReference>
<comment type="caution">
    <text evidence="3">The sequence shown here is derived from an EMBL/GenBank/DDBJ whole genome shotgun (WGS) entry which is preliminary data.</text>
</comment>
<sequence>MMASSSTAGPNDVTGAIASGGDSSTNRFPVVDYYGMVMISAPRNGRNWLSWSRSIRIALEGRDKLGFVEGSCAKPVNGSAELRKWRITDSMVRTWILNTISQDIVNAYLYATSAHSLWLDLEARYEECDGPLLYKIQRQIGAMSQELIEALKIVQNKIPYDPVKAKGCLEWEKAMQDELDALEKNNTWEIVDLSLAKGYNQVEGVDYIDRFSPVAKAVTVRLLLALASSNNWPIHQVDINNAFLHGFLDGYSIAPDGYSIAEGKAAIHITANPVFHEQTKHLEIDYHLVRDKFKVGFILPSHISGKSQLADMFTKLLPRTVFGSFLSKLGLVAFP</sequence>
<evidence type="ECO:0000259" key="1">
    <source>
        <dbReference type="Pfam" id="PF07727"/>
    </source>
</evidence>
<dbReference type="AlphaFoldDB" id="A0AAW2Q3B3"/>
<name>A0AAW2Q3B3_9LAMI</name>
<feature type="domain" description="Reverse transcriptase Ty1/copia-type" evidence="1">
    <location>
        <begin position="195"/>
        <end position="261"/>
    </location>
</feature>
<dbReference type="Pfam" id="PF07727">
    <property type="entry name" value="RVT_2"/>
    <property type="match status" value="1"/>
</dbReference>
<dbReference type="EMBL" id="JACGWM010000007">
    <property type="protein sequence ID" value="KAL0362208.1"/>
    <property type="molecule type" value="Genomic_DNA"/>
</dbReference>
<proteinExistence type="predicted"/>
<reference evidence="3" key="2">
    <citation type="journal article" date="2024" name="Plant">
        <title>Genomic evolution and insights into agronomic trait innovations of Sesamum species.</title>
        <authorList>
            <person name="Miao H."/>
            <person name="Wang L."/>
            <person name="Qu L."/>
            <person name="Liu H."/>
            <person name="Sun Y."/>
            <person name="Le M."/>
            <person name="Wang Q."/>
            <person name="Wei S."/>
            <person name="Zheng Y."/>
            <person name="Lin W."/>
            <person name="Duan Y."/>
            <person name="Cao H."/>
            <person name="Xiong S."/>
            <person name="Wang X."/>
            <person name="Wei L."/>
            <person name="Li C."/>
            <person name="Ma Q."/>
            <person name="Ju M."/>
            <person name="Zhao R."/>
            <person name="Li G."/>
            <person name="Mu C."/>
            <person name="Tian Q."/>
            <person name="Mei H."/>
            <person name="Zhang T."/>
            <person name="Gao T."/>
            <person name="Zhang H."/>
        </authorList>
    </citation>
    <scope>NUCLEOTIDE SEQUENCE</scope>
    <source>
        <strain evidence="3">KEN8</strain>
    </source>
</reference>
<dbReference type="Pfam" id="PF14244">
    <property type="entry name" value="Retrotran_gag_3"/>
    <property type="match status" value="1"/>
</dbReference>
<dbReference type="CDD" id="cd09272">
    <property type="entry name" value="RNase_HI_RT_Ty1"/>
    <property type="match status" value="1"/>
</dbReference>
<protein>
    <submittedName>
        <fullName evidence="3">Retrovirus-related Pol polyprotein from transposon TNT 1-94</fullName>
    </submittedName>
</protein>
<feature type="domain" description="Retrotransposon Copia-like N-terminal" evidence="2">
    <location>
        <begin position="34"/>
        <end position="75"/>
    </location>
</feature>
<dbReference type="InterPro" id="IPR013103">
    <property type="entry name" value="RVT_2"/>
</dbReference>